<name>A0A8T9AVX0_9HYPH</name>
<keyword evidence="2" id="KW-1185">Reference proteome</keyword>
<dbReference type="AlphaFoldDB" id="A0A8T9AVX0"/>
<evidence type="ECO:0000313" key="1">
    <source>
        <dbReference type="EMBL" id="TSE12930.1"/>
    </source>
</evidence>
<dbReference type="Proteomes" id="UP000235507">
    <property type="component" value="Unassembled WGS sequence"/>
</dbReference>
<reference evidence="1" key="1">
    <citation type="submission" date="2019-07" db="EMBL/GenBank/DDBJ databases">
        <title>Mesorhizobum intechiensis sp. nov. isolated from nodules of Lotus tenuis growing in lowlands of the Flooding Pampa, Argentina.</title>
        <authorList>
            <person name="Estrella M.J."/>
            <person name="Torres Tejerizo G.A."/>
            <person name="Cumpa Velazquez L.M."/>
            <person name="Fontana F."/>
            <person name="Hansen L."/>
            <person name="Pistorio M."/>
            <person name="Sannazzaro A.I."/>
        </authorList>
    </citation>
    <scope>NUCLEOTIDE SEQUENCE</scope>
    <source>
        <strain evidence="1">BD68</strain>
    </source>
</reference>
<dbReference type="OrthoDB" id="8079486at2"/>
<accession>A0A8T9AVX0</accession>
<proteinExistence type="predicted"/>
<gene>
    <name evidence="1" type="ORF">C1D09_006590</name>
</gene>
<protein>
    <submittedName>
        <fullName evidence="1">Uncharacterized protein</fullName>
    </submittedName>
</protein>
<sequence length="143" mass="16311">MKIQLTNYLGGPVSNLLSSSPFKLWKFERSVDSDIPITEIDYTSKENGLAVVCDENDDINSIFIDADNFDQVFFEVLFSSRRKEIQNIFGTPTRSGAAHIHSILGEYGPWDRFDVPRHSIHIEYRPHVDKIKRVTLMRAGVAP</sequence>
<evidence type="ECO:0000313" key="2">
    <source>
        <dbReference type="Proteomes" id="UP000235507"/>
    </source>
</evidence>
<organism evidence="1 2">
    <name type="scientific">Mesorhizobium intechi</name>
    <dbReference type="NCBI Taxonomy" id="537601"/>
    <lineage>
        <taxon>Bacteria</taxon>
        <taxon>Pseudomonadati</taxon>
        <taxon>Pseudomonadota</taxon>
        <taxon>Alphaproteobacteria</taxon>
        <taxon>Hyphomicrobiales</taxon>
        <taxon>Phyllobacteriaceae</taxon>
        <taxon>Mesorhizobium</taxon>
    </lineage>
</organism>
<comment type="caution">
    <text evidence="1">The sequence shown here is derived from an EMBL/GenBank/DDBJ whole genome shotgun (WGS) entry which is preliminary data.</text>
</comment>
<dbReference type="EMBL" id="PNOT02000067">
    <property type="protein sequence ID" value="TSE12930.1"/>
    <property type="molecule type" value="Genomic_DNA"/>
</dbReference>
<dbReference type="RefSeq" id="WP_143973524.1">
    <property type="nucleotide sequence ID" value="NZ_PNOT02000067.1"/>
</dbReference>